<dbReference type="InterPro" id="IPR011990">
    <property type="entry name" value="TPR-like_helical_dom_sf"/>
</dbReference>
<dbReference type="GO" id="GO:0042162">
    <property type="term" value="F:telomeric DNA binding"/>
    <property type="evidence" value="ECO:0007669"/>
    <property type="project" value="TreeGrafter"/>
</dbReference>
<evidence type="ECO:0000313" key="3">
    <source>
        <dbReference type="Proteomes" id="UP001154252"/>
    </source>
</evidence>
<dbReference type="OrthoDB" id="2017974at2759"/>
<dbReference type="FunFam" id="1.25.40.10:FF:000202">
    <property type="entry name" value="Unplaced genomic scaffold supercont1.7, whole genome shotgun sequence"/>
    <property type="match status" value="1"/>
</dbReference>
<dbReference type="SUPFAM" id="SSF48452">
    <property type="entry name" value="TPR-like"/>
    <property type="match status" value="1"/>
</dbReference>
<evidence type="ECO:0000313" key="2">
    <source>
        <dbReference type="EMBL" id="CAG8899695.1"/>
    </source>
</evidence>
<dbReference type="InterPro" id="IPR045153">
    <property type="entry name" value="Est1/Ebs1-like"/>
</dbReference>
<dbReference type="GO" id="GO:0000184">
    <property type="term" value="P:nuclear-transcribed mRNA catabolic process, nonsense-mediated decay"/>
    <property type="evidence" value="ECO:0007669"/>
    <property type="project" value="TreeGrafter"/>
</dbReference>
<proteinExistence type="predicted"/>
<dbReference type="PANTHER" id="PTHR15696">
    <property type="entry name" value="SMG-7 SUPPRESSOR WITH MORPHOLOGICAL EFFECT ON GENITALIA PROTEIN 7"/>
    <property type="match status" value="1"/>
</dbReference>
<organism evidence="2 3">
    <name type="scientific">Penicillium egyptiacum</name>
    <dbReference type="NCBI Taxonomy" id="1303716"/>
    <lineage>
        <taxon>Eukaryota</taxon>
        <taxon>Fungi</taxon>
        <taxon>Dikarya</taxon>
        <taxon>Ascomycota</taxon>
        <taxon>Pezizomycotina</taxon>
        <taxon>Eurotiomycetes</taxon>
        <taxon>Eurotiomycetidae</taxon>
        <taxon>Eurotiales</taxon>
        <taxon>Aspergillaceae</taxon>
        <taxon>Penicillium</taxon>
    </lineage>
</organism>
<dbReference type="Gene3D" id="1.25.40.10">
    <property type="entry name" value="Tetratricopeptide repeat domain"/>
    <property type="match status" value="1"/>
</dbReference>
<dbReference type="AlphaFoldDB" id="A0A9W4KB17"/>
<feature type="region of interest" description="Disordered" evidence="1">
    <location>
        <begin position="115"/>
        <end position="199"/>
    </location>
</feature>
<dbReference type="EMBL" id="CAJVRC010000866">
    <property type="protein sequence ID" value="CAG8899695.1"/>
    <property type="molecule type" value="Genomic_DNA"/>
</dbReference>
<comment type="caution">
    <text evidence="2">The sequence shown here is derived from an EMBL/GenBank/DDBJ whole genome shotgun (WGS) entry which is preliminary data.</text>
</comment>
<evidence type="ECO:0000256" key="1">
    <source>
        <dbReference type="SAM" id="MobiDB-lite"/>
    </source>
</evidence>
<name>A0A9W4KB17_9EURO</name>
<dbReference type="PANTHER" id="PTHR15696:SF0">
    <property type="entry name" value="TELOMERASE-BINDING PROTEIN EST1A"/>
    <property type="match status" value="1"/>
</dbReference>
<dbReference type="Proteomes" id="UP001154252">
    <property type="component" value="Unassembled WGS sequence"/>
</dbReference>
<reference evidence="2" key="1">
    <citation type="submission" date="2021-07" db="EMBL/GenBank/DDBJ databases">
        <authorList>
            <person name="Branca A.L. A."/>
        </authorList>
    </citation>
    <scope>NUCLEOTIDE SEQUENCE</scope>
</reference>
<feature type="compositionally biased region" description="Basic and acidic residues" evidence="1">
    <location>
        <begin position="130"/>
        <end position="143"/>
    </location>
</feature>
<accession>A0A9W4KB17</accession>
<evidence type="ECO:0008006" key="4">
    <source>
        <dbReference type="Google" id="ProtNLM"/>
    </source>
</evidence>
<keyword evidence="3" id="KW-1185">Reference proteome</keyword>
<protein>
    <recommendedName>
        <fullName evidence="4">DNA/RNA-binding domain-containing protein</fullName>
    </recommendedName>
</protein>
<dbReference type="GO" id="GO:0070034">
    <property type="term" value="F:telomerase RNA binding"/>
    <property type="evidence" value="ECO:0007669"/>
    <property type="project" value="TreeGrafter"/>
</dbReference>
<dbReference type="GO" id="GO:0005697">
    <property type="term" value="C:telomerase holoenzyme complex"/>
    <property type="evidence" value="ECO:0007669"/>
    <property type="project" value="TreeGrafter"/>
</dbReference>
<gene>
    <name evidence="2" type="ORF">PEGY_LOCUS5806</name>
</gene>
<sequence length="794" mass="89503">MGDKPLCHKEARPTRHNFYNLLDAKTRLSNRVVRSDVSPKYVATTWAAVVVCISFDCSYRRSMKRLLSEELISESMSTHGCCSVASPISGARPKSTGVLADNCTMESLSSHGMRALRSPARTSVGHVGKSRRDSFRVSREPRRLSASVSQHLKPSVPRCMNGRSADPKVEISAPKQEESQSAQGFATRPELPRSHSTPIAGHSQIAVGIKNASHTTQMQAQEQESHTGNDQILNRDVETVGGQTVTQEAKPHEMFRQPETHAITEEQLINEVRGIYTGLVMVEKKCIEIDRQQAQSKAELSQPQWQTLVSLHRTLLYEHHDFFLASQHPSAGPVLKDLAEKYAMPARMWRYGVHSFLELLRQKLPDSMEYMLDFIYLSYSMITLLLESVPDFRETWIECLGDLARYRMAVEEFDKKDRELWAGVSRYWYNQDEDLENGRIQHHLAVLARPDVLRQFFHYTKALISVRAFPNAFDSMTQLVTPLMNAQEGNLSTLFVTTHGALFMQAPVEEFVARANVFLATLRKEISRVGQHGQEGVQLTSCNICAIFQYGSKGVMETDFKLKSRNPTAEDRLAAMKWASSTTAVKWKSSTTTTPMHAAYSDLSSQLAFRASSLAFHTLIVMLGQIWDPNMYPSVHISMAFVWCLTLNPAAIQRLEPLVPWSLLASYLNTLFGPDTIISKIEDESFPLLDDSTTRQLPEDFLIRGQAWSRVYYPERFFEGAPTEDNRPPIEEHSTVIPRRHRCLWLGVRIATVCLPCPVCPVLFALSCLPCRVCPIPISVLKTDHQSRTSSPAG</sequence>